<evidence type="ECO:0000256" key="2">
    <source>
        <dbReference type="ARBA" id="ARBA00022629"/>
    </source>
</evidence>
<dbReference type="InterPro" id="IPR018485">
    <property type="entry name" value="FGGY_C"/>
</dbReference>
<dbReference type="PANTHER" id="PTHR10196">
    <property type="entry name" value="SUGAR KINASE"/>
    <property type="match status" value="1"/>
</dbReference>
<keyword evidence="3 6" id="KW-0808">Transferase</keyword>
<evidence type="ECO:0000259" key="7">
    <source>
        <dbReference type="Pfam" id="PF00370"/>
    </source>
</evidence>
<evidence type="ECO:0000256" key="6">
    <source>
        <dbReference type="RuleBase" id="RU367058"/>
    </source>
</evidence>
<dbReference type="InterPro" id="IPR000577">
    <property type="entry name" value="Carb_kinase_FGGY"/>
</dbReference>
<keyword evidence="2 6" id="KW-0859">Xylose metabolism</keyword>
<dbReference type="GO" id="GO:0005829">
    <property type="term" value="C:cytosol"/>
    <property type="evidence" value="ECO:0007669"/>
    <property type="project" value="TreeGrafter"/>
</dbReference>
<dbReference type="Pfam" id="PF00370">
    <property type="entry name" value="FGGY_N"/>
    <property type="match status" value="1"/>
</dbReference>
<protein>
    <recommendedName>
        <fullName evidence="6">Xylulose kinase</fullName>
        <ecNumber evidence="6">2.7.1.17</ecNumber>
    </recommendedName>
</protein>
<dbReference type="AlphaFoldDB" id="A0A0D0CGG2"/>
<evidence type="ECO:0000256" key="4">
    <source>
        <dbReference type="ARBA" id="ARBA00022777"/>
    </source>
</evidence>
<dbReference type="GO" id="GO:0004856">
    <property type="term" value="F:D-xylulokinase activity"/>
    <property type="evidence" value="ECO:0007669"/>
    <property type="project" value="UniProtKB-UniRule"/>
</dbReference>
<evidence type="ECO:0000256" key="3">
    <source>
        <dbReference type="ARBA" id="ARBA00022679"/>
    </source>
</evidence>
<dbReference type="EMBL" id="KN834770">
    <property type="protein sequence ID" value="KIK61724.1"/>
    <property type="molecule type" value="Genomic_DNA"/>
</dbReference>
<keyword evidence="6" id="KW-0547">Nucleotide-binding</keyword>
<comment type="function">
    <text evidence="6">Highly specific D-xylulose kinase which participates in the catabolism of xylose. Xylose is a major component of hemicelluloses such as xylan. Most fungi utilize D-xylose via three enzymatic reactions, xylose reductase (XR), xylitol dehydrogenase (XDH), and xylulokinase, to form xylulose 5-phosphate, which enters pentose phosphate pathway.</text>
</comment>
<accession>A0A0D0CGG2</accession>
<evidence type="ECO:0000259" key="8">
    <source>
        <dbReference type="Pfam" id="PF02782"/>
    </source>
</evidence>
<dbReference type="HOGENOM" id="CLU_016149_8_0_1"/>
<reference evidence="9 10" key="1">
    <citation type="submission" date="2014-04" db="EMBL/GenBank/DDBJ databases">
        <title>Evolutionary Origins and Diversification of the Mycorrhizal Mutualists.</title>
        <authorList>
            <consortium name="DOE Joint Genome Institute"/>
            <consortium name="Mycorrhizal Genomics Consortium"/>
            <person name="Kohler A."/>
            <person name="Kuo A."/>
            <person name="Nagy L.G."/>
            <person name="Floudas D."/>
            <person name="Copeland A."/>
            <person name="Barry K.W."/>
            <person name="Cichocki N."/>
            <person name="Veneault-Fourrey C."/>
            <person name="LaButti K."/>
            <person name="Lindquist E.A."/>
            <person name="Lipzen A."/>
            <person name="Lundell T."/>
            <person name="Morin E."/>
            <person name="Murat C."/>
            <person name="Riley R."/>
            <person name="Ohm R."/>
            <person name="Sun H."/>
            <person name="Tunlid A."/>
            <person name="Henrissat B."/>
            <person name="Grigoriev I.V."/>
            <person name="Hibbett D.S."/>
            <person name="Martin F."/>
        </authorList>
    </citation>
    <scope>NUCLEOTIDE SEQUENCE [LARGE SCALE GENOMIC DNA]</scope>
    <source>
        <strain evidence="9 10">FD-317 M1</strain>
    </source>
</reference>
<dbReference type="GO" id="GO:0005524">
    <property type="term" value="F:ATP binding"/>
    <property type="evidence" value="ECO:0007669"/>
    <property type="project" value="UniProtKB-UniRule"/>
</dbReference>
<dbReference type="Pfam" id="PF02782">
    <property type="entry name" value="FGGY_C"/>
    <property type="match status" value="1"/>
</dbReference>
<comment type="catalytic activity">
    <reaction evidence="5 6">
        <text>D-xylulose + ATP = D-xylulose 5-phosphate + ADP + H(+)</text>
        <dbReference type="Rhea" id="RHEA:10964"/>
        <dbReference type="ChEBI" id="CHEBI:15378"/>
        <dbReference type="ChEBI" id="CHEBI:17140"/>
        <dbReference type="ChEBI" id="CHEBI:30616"/>
        <dbReference type="ChEBI" id="CHEBI:57737"/>
        <dbReference type="ChEBI" id="CHEBI:456216"/>
        <dbReference type="EC" id="2.7.1.17"/>
    </reaction>
</comment>
<sequence>MEPLFLGLDLSTQQLKAVLVREDCSIVHESSVRFDQDLPSYGTENGAIKGPAEGEVTSPVAMWLDAFELLAERMKQAGVEFGAIAAISGAGQQHGSVYWSYQAEEALASLDPTQTLTSQLSPKAFSIPRAPIWQDSSTTRECREIEEAIGGPQNLADISGSRAYERFTGTQIARIRRINVTAYEATARISLVSSFMPSVFLGRIAPIEISDASGMNLMDVITCKWDDRLLDICGGPELRSKLGPEPVPGGSSLGKISPYWTNRWGFSPDCVVAPFTGDNPATVVAFSVPGDALLSLGTSTTFLLSIPPADTPPKRFTTSHLLSHPTTAPDAQIAMLCYKNGALAREQIRDRYADRDWSKYNTLVEGESPGCNGYMGLYFPLPEIIPPGVRGEFFFQTSESAPPVPVNEEDVPHKSQSRMILESQFLSIRSRIAAILPADSPPLQRLVVTGGSSANQTIRQLAADLFNMKVYVSATKEAAGMGGALLAKYAFWKQNGNSEGTFEEMNAMMDDEQLGMKCVAEPREEISKRYEGLIASYTLCEEQVVQKWAQKSVCN</sequence>
<keyword evidence="6" id="KW-0067">ATP-binding</keyword>
<gene>
    <name evidence="9" type="ORF">GYMLUDRAFT_166150</name>
</gene>
<comment type="similarity">
    <text evidence="1 6">Belongs to the FGGY kinase family.</text>
</comment>
<feature type="domain" description="Carbohydrate kinase FGGY N-terminal" evidence="7">
    <location>
        <begin position="129"/>
        <end position="284"/>
    </location>
</feature>
<dbReference type="Proteomes" id="UP000053593">
    <property type="component" value="Unassembled WGS sequence"/>
</dbReference>
<keyword evidence="4 6" id="KW-0418">Kinase</keyword>
<keyword evidence="10" id="KW-1185">Reference proteome</keyword>
<dbReference type="Gene3D" id="3.30.420.40">
    <property type="match status" value="2"/>
</dbReference>
<dbReference type="GO" id="GO:0042732">
    <property type="term" value="P:D-xylose metabolic process"/>
    <property type="evidence" value="ECO:0007669"/>
    <property type="project" value="UniProtKB-UniRule"/>
</dbReference>
<dbReference type="EC" id="2.7.1.17" evidence="6"/>
<dbReference type="SUPFAM" id="SSF53067">
    <property type="entry name" value="Actin-like ATPase domain"/>
    <property type="match status" value="2"/>
</dbReference>
<dbReference type="PANTHER" id="PTHR10196:SF57">
    <property type="entry name" value="XYLULOSE KINASE"/>
    <property type="match status" value="1"/>
</dbReference>
<dbReference type="InterPro" id="IPR018484">
    <property type="entry name" value="FGGY_N"/>
</dbReference>
<organism evidence="9 10">
    <name type="scientific">Collybiopsis luxurians FD-317 M1</name>
    <dbReference type="NCBI Taxonomy" id="944289"/>
    <lineage>
        <taxon>Eukaryota</taxon>
        <taxon>Fungi</taxon>
        <taxon>Dikarya</taxon>
        <taxon>Basidiomycota</taxon>
        <taxon>Agaricomycotina</taxon>
        <taxon>Agaricomycetes</taxon>
        <taxon>Agaricomycetidae</taxon>
        <taxon>Agaricales</taxon>
        <taxon>Marasmiineae</taxon>
        <taxon>Omphalotaceae</taxon>
        <taxon>Collybiopsis</taxon>
        <taxon>Collybiopsis luxurians</taxon>
    </lineage>
</organism>
<dbReference type="InterPro" id="IPR042024">
    <property type="entry name" value="D-XK_euk"/>
</dbReference>
<evidence type="ECO:0000313" key="10">
    <source>
        <dbReference type="Proteomes" id="UP000053593"/>
    </source>
</evidence>
<evidence type="ECO:0000313" key="9">
    <source>
        <dbReference type="EMBL" id="KIK61724.1"/>
    </source>
</evidence>
<keyword evidence="6" id="KW-0119">Carbohydrate metabolism</keyword>
<dbReference type="InterPro" id="IPR043129">
    <property type="entry name" value="ATPase_NBD"/>
</dbReference>
<evidence type="ECO:0000256" key="5">
    <source>
        <dbReference type="ARBA" id="ARBA00048885"/>
    </source>
</evidence>
<proteinExistence type="inferred from homology"/>
<name>A0A0D0CGG2_9AGAR</name>
<evidence type="ECO:0000256" key="1">
    <source>
        <dbReference type="ARBA" id="ARBA00009156"/>
    </source>
</evidence>
<dbReference type="FunFam" id="3.30.420.40:FF:000118">
    <property type="entry name" value="Xylulose kinase 2"/>
    <property type="match status" value="1"/>
</dbReference>
<dbReference type="CDD" id="cd07776">
    <property type="entry name" value="ASKHA_NBD_FGGY_SpXK-like"/>
    <property type="match status" value="1"/>
</dbReference>
<dbReference type="GO" id="GO:0005997">
    <property type="term" value="P:xylulose metabolic process"/>
    <property type="evidence" value="ECO:0007669"/>
    <property type="project" value="TreeGrafter"/>
</dbReference>
<dbReference type="OrthoDB" id="1728974at2759"/>
<feature type="domain" description="Carbohydrate kinase FGGY C-terminal" evidence="8">
    <location>
        <begin position="293"/>
        <end position="490"/>
    </location>
</feature>
<dbReference type="PIRSF" id="PIRSF000538">
    <property type="entry name" value="GlpK"/>
    <property type="match status" value="1"/>
</dbReference>